<name>A0ABR4G4Y7_9EURO</name>
<proteinExistence type="predicted"/>
<gene>
    <name evidence="1" type="ORF">BJX66DRAFT_207779</name>
</gene>
<dbReference type="Proteomes" id="UP001610563">
    <property type="component" value="Unassembled WGS sequence"/>
</dbReference>
<keyword evidence="2" id="KW-1185">Reference proteome</keyword>
<comment type="caution">
    <text evidence="1">The sequence shown here is derived from an EMBL/GenBank/DDBJ whole genome shotgun (WGS) entry which is preliminary data.</text>
</comment>
<organism evidence="1 2">
    <name type="scientific">Aspergillus keveii</name>
    <dbReference type="NCBI Taxonomy" id="714993"/>
    <lineage>
        <taxon>Eukaryota</taxon>
        <taxon>Fungi</taxon>
        <taxon>Dikarya</taxon>
        <taxon>Ascomycota</taxon>
        <taxon>Pezizomycotina</taxon>
        <taxon>Eurotiomycetes</taxon>
        <taxon>Eurotiomycetidae</taxon>
        <taxon>Eurotiales</taxon>
        <taxon>Aspergillaceae</taxon>
        <taxon>Aspergillus</taxon>
        <taxon>Aspergillus subgen. Nidulantes</taxon>
    </lineage>
</organism>
<protein>
    <submittedName>
        <fullName evidence="1">Uncharacterized protein</fullName>
    </submittedName>
</protein>
<evidence type="ECO:0000313" key="2">
    <source>
        <dbReference type="Proteomes" id="UP001610563"/>
    </source>
</evidence>
<reference evidence="1 2" key="1">
    <citation type="submission" date="2024-07" db="EMBL/GenBank/DDBJ databases">
        <title>Section-level genome sequencing and comparative genomics of Aspergillus sections Usti and Cavernicolus.</title>
        <authorList>
            <consortium name="Lawrence Berkeley National Laboratory"/>
            <person name="Nybo J.L."/>
            <person name="Vesth T.C."/>
            <person name="Theobald S."/>
            <person name="Frisvad J.C."/>
            <person name="Larsen T.O."/>
            <person name="Kjaerboelling I."/>
            <person name="Rothschild-Mancinelli K."/>
            <person name="Lyhne E.K."/>
            <person name="Kogle M.E."/>
            <person name="Barry K."/>
            <person name="Clum A."/>
            <person name="Na H."/>
            <person name="Ledsgaard L."/>
            <person name="Lin J."/>
            <person name="Lipzen A."/>
            <person name="Kuo A."/>
            <person name="Riley R."/>
            <person name="Mondo S."/>
            <person name="Labutti K."/>
            <person name="Haridas S."/>
            <person name="Pangalinan J."/>
            <person name="Salamov A.A."/>
            <person name="Simmons B.A."/>
            <person name="Magnuson J.K."/>
            <person name="Chen J."/>
            <person name="Drula E."/>
            <person name="Henrissat B."/>
            <person name="Wiebenga A."/>
            <person name="Lubbers R.J."/>
            <person name="Gomes A.C."/>
            <person name="Makela M.R."/>
            <person name="Stajich J."/>
            <person name="Grigoriev I.V."/>
            <person name="Mortensen U.H."/>
            <person name="De Vries R.P."/>
            <person name="Baker S.E."/>
            <person name="Andersen M.R."/>
        </authorList>
    </citation>
    <scope>NUCLEOTIDE SEQUENCE [LARGE SCALE GENOMIC DNA]</scope>
    <source>
        <strain evidence="1 2">CBS 209.92</strain>
    </source>
</reference>
<dbReference type="EMBL" id="JBFTWV010000049">
    <property type="protein sequence ID" value="KAL2794059.1"/>
    <property type="molecule type" value="Genomic_DNA"/>
</dbReference>
<accession>A0ABR4G4Y7</accession>
<sequence>MIVLLRSRIVSRNWKEGAITGTGRFRLRVIYAAAVALCWFGGKCQLVLEHESRVVNLEVVVAGEQANDVELNAFCAPWRCWALQSVP</sequence>
<evidence type="ECO:0000313" key="1">
    <source>
        <dbReference type="EMBL" id="KAL2794059.1"/>
    </source>
</evidence>